<feature type="transmembrane region" description="Helical" evidence="6">
    <location>
        <begin position="78"/>
        <end position="104"/>
    </location>
</feature>
<dbReference type="InterPro" id="IPR045014">
    <property type="entry name" value="TM41A/B"/>
</dbReference>
<dbReference type="Proteomes" id="UP000008983">
    <property type="component" value="Unassembled WGS sequence"/>
</dbReference>
<keyword evidence="2 6" id="KW-0812">Transmembrane</keyword>
<evidence type="ECO:0000256" key="6">
    <source>
        <dbReference type="SAM" id="Phobius"/>
    </source>
</evidence>
<feature type="transmembrane region" description="Helical" evidence="6">
    <location>
        <begin position="193"/>
        <end position="214"/>
    </location>
</feature>
<dbReference type="GO" id="GO:0016020">
    <property type="term" value="C:membrane"/>
    <property type="evidence" value="ECO:0007669"/>
    <property type="project" value="UniProtKB-SubCell"/>
</dbReference>
<evidence type="ECO:0000256" key="1">
    <source>
        <dbReference type="ARBA" id="ARBA00004141"/>
    </source>
</evidence>
<dbReference type="OrthoDB" id="3364966at2759"/>
<accession>G0QYU3</accession>
<keyword evidence="4 6" id="KW-0472">Membrane</keyword>
<proteinExistence type="inferred from homology"/>
<name>G0QYU3_ICHMU</name>
<dbReference type="RefSeq" id="XP_004030854.1">
    <property type="nucleotide sequence ID" value="XM_004030806.1"/>
</dbReference>
<dbReference type="STRING" id="857967.G0QYU3"/>
<keyword evidence="9" id="KW-1185">Reference proteome</keyword>
<feature type="transmembrane region" description="Helical" evidence="6">
    <location>
        <begin position="164"/>
        <end position="181"/>
    </location>
</feature>
<sequence length="263" mass="30125">MKDIDIKELQEQIKGNTKSKYILLLIFIVALSLFFILLSYSPQISQEDKQNLIIFPRNVQDLRRIHSVIDRFNEENPYFVLISFCYLYVFLQSFAIPGPVFLSILSGALFGFIKGFILVCLCATTGACCCYGLSYTLGRGIVLKYFPDLLVKFNKKVQANKDNTFYYMLFLRLTPLVPNWFVNISSPIVGIPIYHFCFGTLLGLMPLNIVHINAGQTLSTLEKVGASFQNILWVALLGFVALIPTFFKKKIEKYEEEHLKKKQ</sequence>
<dbReference type="Pfam" id="PF09335">
    <property type="entry name" value="VTT_dom"/>
    <property type="match status" value="1"/>
</dbReference>
<evidence type="ECO:0000256" key="5">
    <source>
        <dbReference type="ARBA" id="ARBA00025797"/>
    </source>
</evidence>
<dbReference type="EMBL" id="GL984126">
    <property type="protein sequence ID" value="EGR29618.1"/>
    <property type="molecule type" value="Genomic_DNA"/>
</dbReference>
<comment type="similarity">
    <text evidence="5">Belongs to the TMEM41 family.</text>
</comment>
<dbReference type="eggNOG" id="KOG3140">
    <property type="taxonomic scope" value="Eukaryota"/>
</dbReference>
<dbReference type="OMA" id="CIKIPRD"/>
<keyword evidence="3 6" id="KW-1133">Transmembrane helix</keyword>
<comment type="subcellular location">
    <subcellularLocation>
        <location evidence="1">Membrane</location>
        <topology evidence="1">Multi-pass membrane protein</topology>
    </subcellularLocation>
</comment>
<evidence type="ECO:0000256" key="2">
    <source>
        <dbReference type="ARBA" id="ARBA00022692"/>
    </source>
</evidence>
<protein>
    <submittedName>
        <fullName evidence="8">Transmembrane protein 41b, putative</fullName>
    </submittedName>
</protein>
<evidence type="ECO:0000313" key="8">
    <source>
        <dbReference type="EMBL" id="EGR29618.1"/>
    </source>
</evidence>
<dbReference type="InterPro" id="IPR032816">
    <property type="entry name" value="VTT_dom"/>
</dbReference>
<evidence type="ECO:0000259" key="7">
    <source>
        <dbReference type="Pfam" id="PF09335"/>
    </source>
</evidence>
<dbReference type="PANTHER" id="PTHR43220">
    <property type="match status" value="1"/>
</dbReference>
<feature type="domain" description="VTT" evidence="7">
    <location>
        <begin position="96"/>
        <end position="216"/>
    </location>
</feature>
<organism evidence="8 9">
    <name type="scientific">Ichthyophthirius multifiliis</name>
    <name type="common">White spot disease agent</name>
    <name type="synonym">Ich</name>
    <dbReference type="NCBI Taxonomy" id="5932"/>
    <lineage>
        <taxon>Eukaryota</taxon>
        <taxon>Sar</taxon>
        <taxon>Alveolata</taxon>
        <taxon>Ciliophora</taxon>
        <taxon>Intramacronucleata</taxon>
        <taxon>Oligohymenophorea</taxon>
        <taxon>Hymenostomatida</taxon>
        <taxon>Ophryoglenina</taxon>
        <taxon>Ichthyophthirius</taxon>
    </lineage>
</organism>
<dbReference type="AlphaFoldDB" id="G0QYU3"/>
<feature type="transmembrane region" description="Helical" evidence="6">
    <location>
        <begin position="21"/>
        <end position="40"/>
    </location>
</feature>
<dbReference type="InParanoid" id="G0QYU3"/>
<reference evidence="8 9" key="1">
    <citation type="submission" date="2011-07" db="EMBL/GenBank/DDBJ databases">
        <authorList>
            <person name="Coyne R."/>
            <person name="Brami D."/>
            <person name="Johnson J."/>
            <person name="Hostetler J."/>
            <person name="Hannick L."/>
            <person name="Clark T."/>
            <person name="Cassidy-Hanley D."/>
            <person name="Inman J."/>
        </authorList>
    </citation>
    <scope>NUCLEOTIDE SEQUENCE [LARGE SCALE GENOMIC DNA]</scope>
    <source>
        <strain evidence="8 9">G5</strain>
    </source>
</reference>
<gene>
    <name evidence="8" type="ORF">IMG5_152190</name>
</gene>
<dbReference type="FunCoup" id="G0QYU3">
    <property type="interactions" value="67"/>
</dbReference>
<evidence type="ECO:0000256" key="4">
    <source>
        <dbReference type="ARBA" id="ARBA00023136"/>
    </source>
</evidence>
<evidence type="ECO:0000256" key="3">
    <source>
        <dbReference type="ARBA" id="ARBA00022989"/>
    </source>
</evidence>
<dbReference type="GeneID" id="14905721"/>
<evidence type="ECO:0000313" key="9">
    <source>
        <dbReference type="Proteomes" id="UP000008983"/>
    </source>
</evidence>
<dbReference type="PANTHER" id="PTHR43220:SF18">
    <property type="entry name" value="TRANSMEMBRANE PROTEIN 41B"/>
    <property type="match status" value="1"/>
</dbReference>
<feature type="transmembrane region" description="Helical" evidence="6">
    <location>
        <begin position="116"/>
        <end position="137"/>
    </location>
</feature>
<dbReference type="GO" id="GO:0000045">
    <property type="term" value="P:autophagosome assembly"/>
    <property type="evidence" value="ECO:0007669"/>
    <property type="project" value="TreeGrafter"/>
</dbReference>
<feature type="transmembrane region" description="Helical" evidence="6">
    <location>
        <begin position="226"/>
        <end position="247"/>
    </location>
</feature>